<comment type="caution">
    <text evidence="1">The sequence shown here is derived from an EMBL/GenBank/DDBJ whole genome shotgun (WGS) entry which is preliminary data.</text>
</comment>
<dbReference type="EMBL" id="JASWER010000001">
    <property type="protein sequence ID" value="MDL5376144.1"/>
    <property type="molecule type" value="Genomic_DNA"/>
</dbReference>
<dbReference type="RefSeq" id="WP_214832683.1">
    <property type="nucleotide sequence ID" value="NZ_CP183077.1"/>
</dbReference>
<dbReference type="InterPro" id="IPR052922">
    <property type="entry name" value="Cytidylate_Kinase-2"/>
</dbReference>
<sequence>MRSRIHILGASGSGTSTLGDALANVLPHTHLDTDDYFWINKFTEPRPVPERREMLKEELLQSERWILSGSLAGCGDCFMPYFDLVIFLWIPPDVRLARLQQRELERYGTEALAGGSLYEESQAFLKWAALYDYAGTEVRSKTLHNQWLAELSCPILRIEGDYSTEERIAMVLNFLKEDFSHNK</sequence>
<dbReference type="InterPro" id="IPR027417">
    <property type="entry name" value="P-loop_NTPase"/>
</dbReference>
<proteinExistence type="predicted"/>
<protein>
    <recommendedName>
        <fullName evidence="3">Adenylate kinase</fullName>
    </recommendedName>
</protein>
<evidence type="ECO:0008006" key="3">
    <source>
        <dbReference type="Google" id="ProtNLM"/>
    </source>
</evidence>
<organism evidence="1 2">
    <name type="scientific">Exiguobacterium mexicanum</name>
    <dbReference type="NCBI Taxonomy" id="340146"/>
    <lineage>
        <taxon>Bacteria</taxon>
        <taxon>Bacillati</taxon>
        <taxon>Bacillota</taxon>
        <taxon>Bacilli</taxon>
        <taxon>Bacillales</taxon>
        <taxon>Bacillales Family XII. Incertae Sedis</taxon>
        <taxon>Exiguobacterium</taxon>
    </lineage>
</organism>
<evidence type="ECO:0000313" key="2">
    <source>
        <dbReference type="Proteomes" id="UP001230807"/>
    </source>
</evidence>
<dbReference type="PANTHER" id="PTHR37816:SF2">
    <property type="entry name" value="DNA TOPOLOGY MODULATION PROTEIN FLAR-RELATED PROTEIN"/>
    <property type="match status" value="1"/>
</dbReference>
<keyword evidence="2" id="KW-1185">Reference proteome</keyword>
<dbReference type="NCBIfam" id="NF004861">
    <property type="entry name" value="PRK06217.1"/>
    <property type="match status" value="1"/>
</dbReference>
<reference evidence="1 2" key="1">
    <citation type="submission" date="2023-06" db="EMBL/GenBank/DDBJ databases">
        <title>Influencing factors and mechanism of Cr(VI) reduction by facultative anaerobic Exiguobacterium sp. PY14.</title>
        <authorList>
            <person name="Zou L."/>
        </authorList>
    </citation>
    <scope>NUCLEOTIDE SEQUENCE [LARGE SCALE GENOMIC DNA]</scope>
    <source>
        <strain evidence="1 2">PY14</strain>
    </source>
</reference>
<evidence type="ECO:0000313" key="1">
    <source>
        <dbReference type="EMBL" id="MDL5376144.1"/>
    </source>
</evidence>
<accession>A0ABT7ML54</accession>
<name>A0ABT7ML54_9BACL</name>
<gene>
    <name evidence="1" type="ORF">QR695_03870</name>
</gene>
<dbReference type="SUPFAM" id="SSF52540">
    <property type="entry name" value="P-loop containing nucleoside triphosphate hydrolases"/>
    <property type="match status" value="1"/>
</dbReference>
<dbReference type="PANTHER" id="PTHR37816">
    <property type="entry name" value="YALI0E33011P"/>
    <property type="match status" value="1"/>
</dbReference>
<dbReference type="Gene3D" id="3.40.50.300">
    <property type="entry name" value="P-loop containing nucleotide triphosphate hydrolases"/>
    <property type="match status" value="1"/>
</dbReference>
<dbReference type="Proteomes" id="UP001230807">
    <property type="component" value="Unassembled WGS sequence"/>
</dbReference>